<dbReference type="InterPro" id="IPR050259">
    <property type="entry name" value="SDR"/>
</dbReference>
<dbReference type="PANTHER" id="PTHR42879">
    <property type="entry name" value="3-OXOACYL-(ACYL-CARRIER-PROTEIN) REDUCTASE"/>
    <property type="match status" value="1"/>
</dbReference>
<keyword evidence="3" id="KW-1185">Reference proteome</keyword>
<evidence type="ECO:0000313" key="2">
    <source>
        <dbReference type="EMBL" id="SHG14553.1"/>
    </source>
</evidence>
<accession>A0A1M5HF30</accession>
<gene>
    <name evidence="2" type="ORF">SAMN05444362_11647</name>
</gene>
<dbReference type="SUPFAM" id="SSF51735">
    <property type="entry name" value="NAD(P)-binding Rossmann-fold domains"/>
    <property type="match status" value="1"/>
</dbReference>
<comment type="similarity">
    <text evidence="1">Belongs to the short-chain dehydrogenases/reductases (SDR) family.</text>
</comment>
<dbReference type="Proteomes" id="UP000184480">
    <property type="component" value="Unassembled WGS sequence"/>
</dbReference>
<dbReference type="InterPro" id="IPR036291">
    <property type="entry name" value="NAD(P)-bd_dom_sf"/>
</dbReference>
<dbReference type="PRINTS" id="PR00081">
    <property type="entry name" value="GDHRDH"/>
</dbReference>
<dbReference type="InterPro" id="IPR002347">
    <property type="entry name" value="SDR_fam"/>
</dbReference>
<sequence length="263" mass="27838">MNIYLSGKRVLVCGGSQGIGFASAQLFARSGASVTLVARSKESLETAVKELYVGADNQVHDYLELDLADPYKATNELSVYIGGGKNIDILINNSGGPAPAGLLGEKPEKFLSYFSQHIITAQLFTQLVVPHMKQEKWGRIVNIISTSVKVPIAGLGVSNTIRGAMASWSKTMAGELAPFGITVNNVLPGSTDTQRIASIIATDAQKTGKSEDEVRALREASIPMKRIGKPEEVAAGIVFLASREASYITGVNLPVDGGSTPSM</sequence>
<dbReference type="RefSeq" id="WP_062182988.1">
    <property type="nucleotide sequence ID" value="NZ_BBXL01000019.1"/>
</dbReference>
<name>A0A1M5HF30_9BACT</name>
<reference evidence="3" key="1">
    <citation type="submission" date="2016-11" db="EMBL/GenBank/DDBJ databases">
        <authorList>
            <person name="Varghese N."/>
            <person name="Submissions S."/>
        </authorList>
    </citation>
    <scope>NUCLEOTIDE SEQUENCE [LARGE SCALE GENOMIC DNA]</scope>
    <source>
        <strain evidence="3">DSM 27370</strain>
    </source>
</reference>
<dbReference type="Gene3D" id="3.40.50.720">
    <property type="entry name" value="NAD(P)-binding Rossmann-like Domain"/>
    <property type="match status" value="1"/>
</dbReference>
<evidence type="ECO:0000256" key="1">
    <source>
        <dbReference type="ARBA" id="ARBA00006484"/>
    </source>
</evidence>
<evidence type="ECO:0000313" key="3">
    <source>
        <dbReference type="Proteomes" id="UP000184480"/>
    </source>
</evidence>
<protein>
    <submittedName>
        <fullName evidence="2">3-oxoacyl-[acyl-carrier protein] reductase</fullName>
    </submittedName>
</protein>
<dbReference type="EMBL" id="FQUC01000016">
    <property type="protein sequence ID" value="SHG14553.1"/>
    <property type="molecule type" value="Genomic_DNA"/>
</dbReference>
<dbReference type="PANTHER" id="PTHR42879:SF6">
    <property type="entry name" value="NADPH-DEPENDENT REDUCTASE BACG"/>
    <property type="match status" value="1"/>
</dbReference>
<organism evidence="2 3">
    <name type="scientific">Dysgonomonas macrotermitis</name>
    <dbReference type="NCBI Taxonomy" id="1346286"/>
    <lineage>
        <taxon>Bacteria</taxon>
        <taxon>Pseudomonadati</taxon>
        <taxon>Bacteroidota</taxon>
        <taxon>Bacteroidia</taxon>
        <taxon>Bacteroidales</taxon>
        <taxon>Dysgonomonadaceae</taxon>
        <taxon>Dysgonomonas</taxon>
    </lineage>
</organism>
<dbReference type="OrthoDB" id="9803333at2"/>
<dbReference type="STRING" id="1346286.SAMN05444362_11647"/>
<dbReference type="CDD" id="cd05344">
    <property type="entry name" value="BKR_like_SDR_like"/>
    <property type="match status" value="1"/>
</dbReference>
<proteinExistence type="inferred from homology"/>
<dbReference type="Pfam" id="PF13561">
    <property type="entry name" value="adh_short_C2"/>
    <property type="match status" value="1"/>
</dbReference>
<dbReference type="AlphaFoldDB" id="A0A1M5HF30"/>